<feature type="transmembrane region" description="Helical" evidence="6">
    <location>
        <begin position="106"/>
        <end position="127"/>
    </location>
</feature>
<protein>
    <recommendedName>
        <fullName evidence="9">ABC transmembrane type-1 domain-containing protein</fullName>
    </recommendedName>
</protein>
<evidence type="ECO:0000256" key="6">
    <source>
        <dbReference type="SAM" id="Phobius"/>
    </source>
</evidence>
<dbReference type="Gramene" id="TRITD3Av1G172350.1">
    <property type="protein sequence ID" value="TRITD3Av1G172350.1"/>
    <property type="gene ID" value="TRITD3Av1G172350"/>
</dbReference>
<evidence type="ECO:0000256" key="2">
    <source>
        <dbReference type="ARBA" id="ARBA00022692"/>
    </source>
</evidence>
<feature type="compositionally biased region" description="Basic and acidic residues" evidence="5">
    <location>
        <begin position="75"/>
        <end position="89"/>
    </location>
</feature>
<evidence type="ECO:0000313" key="7">
    <source>
        <dbReference type="EMBL" id="VAH62859.1"/>
    </source>
</evidence>
<organism evidence="7 8">
    <name type="scientific">Triticum turgidum subsp. durum</name>
    <name type="common">Durum wheat</name>
    <name type="synonym">Triticum durum</name>
    <dbReference type="NCBI Taxonomy" id="4567"/>
    <lineage>
        <taxon>Eukaryota</taxon>
        <taxon>Viridiplantae</taxon>
        <taxon>Streptophyta</taxon>
        <taxon>Embryophyta</taxon>
        <taxon>Tracheophyta</taxon>
        <taxon>Spermatophyta</taxon>
        <taxon>Magnoliopsida</taxon>
        <taxon>Liliopsida</taxon>
        <taxon>Poales</taxon>
        <taxon>Poaceae</taxon>
        <taxon>BOP clade</taxon>
        <taxon>Pooideae</taxon>
        <taxon>Triticodae</taxon>
        <taxon>Triticeae</taxon>
        <taxon>Triticinae</taxon>
        <taxon>Triticum</taxon>
    </lineage>
</organism>
<evidence type="ECO:0000313" key="8">
    <source>
        <dbReference type="Proteomes" id="UP000324705"/>
    </source>
</evidence>
<dbReference type="InterPro" id="IPR039421">
    <property type="entry name" value="Type_1_exporter"/>
</dbReference>
<evidence type="ECO:0008006" key="9">
    <source>
        <dbReference type="Google" id="ProtNLM"/>
    </source>
</evidence>
<keyword evidence="2 6" id="KW-0812">Transmembrane</keyword>
<dbReference type="PANTHER" id="PTHR24222:SF75">
    <property type="entry name" value="ABC TRANSPORTER B FAMILY MEMBER 9"/>
    <property type="match status" value="1"/>
</dbReference>
<dbReference type="Gene3D" id="1.20.1560.10">
    <property type="entry name" value="ABC transporter type 1, transmembrane domain"/>
    <property type="match status" value="1"/>
</dbReference>
<keyword evidence="4 6" id="KW-0472">Membrane</keyword>
<dbReference type="GO" id="GO:0042626">
    <property type="term" value="F:ATPase-coupled transmembrane transporter activity"/>
    <property type="evidence" value="ECO:0007669"/>
    <property type="project" value="TreeGrafter"/>
</dbReference>
<evidence type="ECO:0000256" key="1">
    <source>
        <dbReference type="ARBA" id="ARBA00004141"/>
    </source>
</evidence>
<keyword evidence="3 6" id="KW-1133">Transmembrane helix</keyword>
<dbReference type="GO" id="GO:0005524">
    <property type="term" value="F:ATP binding"/>
    <property type="evidence" value="ECO:0007669"/>
    <property type="project" value="InterPro"/>
</dbReference>
<evidence type="ECO:0000256" key="3">
    <source>
        <dbReference type="ARBA" id="ARBA00022989"/>
    </source>
</evidence>
<feature type="transmembrane region" description="Helical" evidence="6">
    <location>
        <begin position="147"/>
        <end position="168"/>
    </location>
</feature>
<accession>A0A9R0RMW7</accession>
<dbReference type="SUPFAM" id="SSF90123">
    <property type="entry name" value="ABC transporter transmembrane region"/>
    <property type="match status" value="1"/>
</dbReference>
<dbReference type="EMBL" id="LT934115">
    <property type="protein sequence ID" value="VAH62859.1"/>
    <property type="molecule type" value="Genomic_DNA"/>
</dbReference>
<dbReference type="Proteomes" id="UP000324705">
    <property type="component" value="Chromosome 3A"/>
</dbReference>
<feature type="region of interest" description="Disordered" evidence="5">
    <location>
        <begin position="1"/>
        <end position="21"/>
    </location>
</feature>
<sequence length="190" mass="20497">MANFPGRFQLRSTQSAQQSKALRAARKMRIYSASTTPGDRNYTQRSAAGLVVGLINKASSSQEMDATAEASSGEGARHAHGPKDDRPEKKVPLLGMFRYADRLDMLLMVVGSLGAVGNGVSEPLISVLFGDVINSFGESTTSTVLRAVTKVVLNFIYLGIGTTVAAFLRVRAPRSQNAILTFSIYHFQIN</sequence>
<dbReference type="InterPro" id="IPR036640">
    <property type="entry name" value="ABC1_TM_sf"/>
</dbReference>
<dbReference type="PANTHER" id="PTHR24222">
    <property type="entry name" value="ABC TRANSPORTER B FAMILY"/>
    <property type="match status" value="1"/>
</dbReference>
<reference evidence="7 8" key="1">
    <citation type="submission" date="2017-09" db="EMBL/GenBank/DDBJ databases">
        <authorList>
            <consortium name="International Durum Wheat Genome Sequencing Consortium (IDWGSC)"/>
            <person name="Milanesi L."/>
        </authorList>
    </citation>
    <scope>NUCLEOTIDE SEQUENCE [LARGE SCALE GENOMIC DNA]</scope>
    <source>
        <strain evidence="8">cv. Svevo</strain>
    </source>
</reference>
<proteinExistence type="predicted"/>
<feature type="region of interest" description="Disordered" evidence="5">
    <location>
        <begin position="63"/>
        <end position="89"/>
    </location>
</feature>
<keyword evidence="8" id="KW-1185">Reference proteome</keyword>
<dbReference type="GO" id="GO:0005886">
    <property type="term" value="C:plasma membrane"/>
    <property type="evidence" value="ECO:0007669"/>
    <property type="project" value="TreeGrafter"/>
</dbReference>
<evidence type="ECO:0000256" key="4">
    <source>
        <dbReference type="ARBA" id="ARBA00023136"/>
    </source>
</evidence>
<name>A0A9R0RMW7_TRITD</name>
<dbReference type="AlphaFoldDB" id="A0A9R0RMW7"/>
<gene>
    <name evidence="7" type="ORF">TRITD_3Av1G172350</name>
</gene>
<comment type="subcellular location">
    <subcellularLocation>
        <location evidence="1">Membrane</location>
        <topology evidence="1">Multi-pass membrane protein</topology>
    </subcellularLocation>
</comment>
<evidence type="ECO:0000256" key="5">
    <source>
        <dbReference type="SAM" id="MobiDB-lite"/>
    </source>
</evidence>
<feature type="compositionally biased region" description="Polar residues" evidence="5">
    <location>
        <begin position="10"/>
        <end position="20"/>
    </location>
</feature>